<dbReference type="Pfam" id="PF16994">
    <property type="entry name" value="Glyco_trans_4_5"/>
    <property type="match status" value="1"/>
</dbReference>
<reference evidence="2" key="2">
    <citation type="submission" date="2017-02" db="EMBL/GenBank/DDBJ databases">
        <title>Sunflower complete genome.</title>
        <authorList>
            <person name="Langlade N."/>
            <person name="Munos S."/>
        </authorList>
    </citation>
    <scope>NUCLEOTIDE SEQUENCE [LARGE SCALE GENOMIC DNA]</scope>
    <source>
        <tissue evidence="2">Leaves</tissue>
    </source>
</reference>
<evidence type="ECO:0000313" key="2">
    <source>
        <dbReference type="EMBL" id="OTG36424.1"/>
    </source>
</evidence>
<dbReference type="InParanoid" id="A0A251VLW7"/>
<dbReference type="EMBL" id="CM007890">
    <property type="protein sequence ID" value="OTG36424.1"/>
    <property type="molecule type" value="Genomic_DNA"/>
</dbReference>
<evidence type="ECO:0000313" key="1">
    <source>
        <dbReference type="EMBL" id="KAF5755007.1"/>
    </source>
</evidence>
<accession>A0A251VLW7</accession>
<keyword evidence="3" id="KW-1185">Reference proteome</keyword>
<dbReference type="STRING" id="4232.A0A251VLW7"/>
<reference evidence="1" key="3">
    <citation type="submission" date="2020-06" db="EMBL/GenBank/DDBJ databases">
        <title>Helianthus annuus Genome sequencing and assembly Release 2.</title>
        <authorList>
            <person name="Gouzy J."/>
            <person name="Langlade N."/>
            <person name="Munos S."/>
        </authorList>
    </citation>
    <scope>NUCLEOTIDE SEQUENCE</scope>
    <source>
        <tissue evidence="1">Leaves</tissue>
    </source>
</reference>
<dbReference type="PANTHER" id="PTHR47778">
    <property type="entry name" value="BNAA05G14870D PROTEIN"/>
    <property type="match status" value="1"/>
</dbReference>
<protein>
    <submittedName>
        <fullName evidence="2">Uncharacterized protein</fullName>
    </submittedName>
</protein>
<reference evidence="1 3" key="1">
    <citation type="journal article" date="2017" name="Nature">
        <title>The sunflower genome provides insights into oil metabolism, flowering and Asterid evolution.</title>
        <authorList>
            <person name="Badouin H."/>
            <person name="Gouzy J."/>
            <person name="Grassa C.J."/>
            <person name="Murat F."/>
            <person name="Staton S.E."/>
            <person name="Cottret L."/>
            <person name="Lelandais-Briere C."/>
            <person name="Owens G.L."/>
            <person name="Carrere S."/>
            <person name="Mayjonade B."/>
            <person name="Legrand L."/>
            <person name="Gill N."/>
            <person name="Kane N.C."/>
            <person name="Bowers J.E."/>
            <person name="Hubner S."/>
            <person name="Bellec A."/>
            <person name="Berard A."/>
            <person name="Berges H."/>
            <person name="Blanchet N."/>
            <person name="Boniface M.C."/>
            <person name="Brunel D."/>
            <person name="Catrice O."/>
            <person name="Chaidir N."/>
            <person name="Claudel C."/>
            <person name="Donnadieu C."/>
            <person name="Faraut T."/>
            <person name="Fievet G."/>
            <person name="Helmstetter N."/>
            <person name="King M."/>
            <person name="Knapp S.J."/>
            <person name="Lai Z."/>
            <person name="Le Paslier M.C."/>
            <person name="Lippi Y."/>
            <person name="Lorenzon L."/>
            <person name="Mandel J.R."/>
            <person name="Marage G."/>
            <person name="Marchand G."/>
            <person name="Marquand E."/>
            <person name="Bret-Mestries E."/>
            <person name="Morien E."/>
            <person name="Nambeesan S."/>
            <person name="Nguyen T."/>
            <person name="Pegot-Espagnet P."/>
            <person name="Pouilly N."/>
            <person name="Raftis F."/>
            <person name="Sallet E."/>
            <person name="Schiex T."/>
            <person name="Thomas J."/>
            <person name="Vandecasteele C."/>
            <person name="Vares D."/>
            <person name="Vear F."/>
            <person name="Vautrin S."/>
            <person name="Crespi M."/>
            <person name="Mangin B."/>
            <person name="Burke J.M."/>
            <person name="Salse J."/>
            <person name="Munos S."/>
            <person name="Vincourt P."/>
            <person name="Rieseberg L.H."/>
            <person name="Langlade N.B."/>
        </authorList>
    </citation>
    <scope>NUCLEOTIDE SEQUENCE [LARGE SCALE GENOMIC DNA]</scope>
    <source>
        <strain evidence="3">cv. SF193</strain>
        <tissue evidence="1">Leaves</tissue>
    </source>
</reference>
<evidence type="ECO:0000313" key="3">
    <source>
        <dbReference type="Proteomes" id="UP000215914"/>
    </source>
</evidence>
<proteinExistence type="predicted"/>
<dbReference type="Proteomes" id="UP000215914">
    <property type="component" value="Chromosome 1"/>
</dbReference>
<gene>
    <name evidence="2" type="ORF">HannXRQ_Chr01g0007461</name>
    <name evidence="1" type="ORF">HanXRQr2_Chr17g0797711</name>
</gene>
<dbReference type="EMBL" id="MNCJ02000332">
    <property type="protein sequence ID" value="KAF5755007.1"/>
    <property type="molecule type" value="Genomic_DNA"/>
</dbReference>
<sequence>MDHGLYLDHSMAGTRQLVWWIMENRREYFDRSKLVPNRVKTLAFLSESHSKQWLDWCEEENIKF</sequence>
<dbReference type="InterPro" id="IPR041693">
    <property type="entry name" value="Glyco_trans_4_5"/>
</dbReference>
<dbReference type="Gramene" id="mRNA:HanXRQr2_Chr17g0797711">
    <property type="protein sequence ID" value="mRNA:HanXRQr2_Chr17g0797711"/>
    <property type="gene ID" value="HanXRQr2_Chr17g0797711"/>
</dbReference>
<dbReference type="AlphaFoldDB" id="A0A251VLW7"/>
<organism evidence="2 3">
    <name type="scientific">Helianthus annuus</name>
    <name type="common">Common sunflower</name>
    <dbReference type="NCBI Taxonomy" id="4232"/>
    <lineage>
        <taxon>Eukaryota</taxon>
        <taxon>Viridiplantae</taxon>
        <taxon>Streptophyta</taxon>
        <taxon>Embryophyta</taxon>
        <taxon>Tracheophyta</taxon>
        <taxon>Spermatophyta</taxon>
        <taxon>Magnoliopsida</taxon>
        <taxon>eudicotyledons</taxon>
        <taxon>Gunneridae</taxon>
        <taxon>Pentapetalae</taxon>
        <taxon>asterids</taxon>
        <taxon>campanulids</taxon>
        <taxon>Asterales</taxon>
        <taxon>Asteraceae</taxon>
        <taxon>Asteroideae</taxon>
        <taxon>Heliantheae alliance</taxon>
        <taxon>Heliantheae</taxon>
        <taxon>Helianthus</taxon>
    </lineage>
</organism>
<name>A0A251VLW7_HELAN</name>
<dbReference type="PANTHER" id="PTHR47778:SF2">
    <property type="entry name" value="GLYCOSYL TRANSFERASE FAMILY 1 DOMAIN-CONTAINING PROTEIN"/>
    <property type="match status" value="1"/>
</dbReference>